<dbReference type="CDD" id="cd00495">
    <property type="entry name" value="Ribosomal_L25_TL5_CTC"/>
    <property type="match status" value="1"/>
</dbReference>
<dbReference type="InterPro" id="IPR020930">
    <property type="entry name" value="Ribosomal_uL5_bac-type"/>
</dbReference>
<gene>
    <name evidence="5" type="primary">rplY</name>
    <name evidence="5" type="synonym">ctc</name>
    <name evidence="9" type="ORF">RBB81_06015</name>
</gene>
<accession>A0AAU7Z3J1</accession>
<dbReference type="AlphaFoldDB" id="A0AAU7Z3J1"/>
<comment type="similarity">
    <text evidence="5">Belongs to the bacterial ribosomal protein bL25 family. CTC subfamily.</text>
</comment>
<dbReference type="Gene3D" id="2.170.120.20">
    <property type="entry name" value="Ribosomal protein L25, beta domain"/>
    <property type="match status" value="1"/>
</dbReference>
<dbReference type="GO" id="GO:0003735">
    <property type="term" value="F:structural constituent of ribosome"/>
    <property type="evidence" value="ECO:0007669"/>
    <property type="project" value="InterPro"/>
</dbReference>
<dbReference type="GO" id="GO:0022625">
    <property type="term" value="C:cytosolic large ribosomal subunit"/>
    <property type="evidence" value="ECO:0007669"/>
    <property type="project" value="TreeGrafter"/>
</dbReference>
<dbReference type="InterPro" id="IPR029751">
    <property type="entry name" value="Ribosomal_L25_dom"/>
</dbReference>
<dbReference type="RefSeq" id="WP_353073067.1">
    <property type="nucleotide sequence ID" value="NZ_CP132938.1"/>
</dbReference>
<name>A0AAU7Z3J1_9BACT</name>
<keyword evidence="1 5" id="KW-0699">rRNA-binding</keyword>
<reference evidence="9" key="1">
    <citation type="submission" date="2023-08" db="EMBL/GenBank/DDBJ databases">
        <authorList>
            <person name="Messyasz A."/>
            <person name="Mannisto M.K."/>
            <person name="Kerkhof L.J."/>
            <person name="Haggblom M."/>
        </authorList>
    </citation>
    <scope>NUCLEOTIDE SEQUENCE</scope>
    <source>
        <strain evidence="9">M8UP39</strain>
    </source>
</reference>
<keyword evidence="3 5" id="KW-0689">Ribosomal protein</keyword>
<evidence type="ECO:0000256" key="5">
    <source>
        <dbReference type="HAMAP-Rule" id="MF_01334"/>
    </source>
</evidence>
<comment type="function">
    <text evidence="5">This is one of the proteins that binds to the 5S RNA in the ribosome where it forms part of the central protuberance.</text>
</comment>
<dbReference type="EMBL" id="CP132938">
    <property type="protein sequence ID" value="XCB23476.1"/>
    <property type="molecule type" value="Genomic_DNA"/>
</dbReference>
<organism evidence="9">
    <name type="scientific">Tunturiibacter gelidiferens</name>
    <dbReference type="NCBI Taxonomy" id="3069689"/>
    <lineage>
        <taxon>Bacteria</taxon>
        <taxon>Pseudomonadati</taxon>
        <taxon>Acidobacteriota</taxon>
        <taxon>Terriglobia</taxon>
        <taxon>Terriglobales</taxon>
        <taxon>Acidobacteriaceae</taxon>
        <taxon>Tunturiibacter</taxon>
    </lineage>
</organism>
<feature type="compositionally biased region" description="Low complexity" evidence="6">
    <location>
        <begin position="215"/>
        <end position="225"/>
    </location>
</feature>
<keyword evidence="4 5" id="KW-0687">Ribonucleoprotein</keyword>
<dbReference type="HAMAP" id="MF_01334">
    <property type="entry name" value="Ribosomal_bL25_CTC"/>
    <property type="match status" value="1"/>
</dbReference>
<evidence type="ECO:0000313" key="9">
    <source>
        <dbReference type="EMBL" id="XCB23476.1"/>
    </source>
</evidence>
<dbReference type="PANTHER" id="PTHR33284:SF1">
    <property type="entry name" value="RIBOSOMAL PROTEIN L25_GLN-TRNA SYNTHETASE, ANTI-CODON-BINDING DOMAIN-CONTAINING PROTEIN"/>
    <property type="match status" value="1"/>
</dbReference>
<evidence type="ECO:0000256" key="2">
    <source>
        <dbReference type="ARBA" id="ARBA00022884"/>
    </source>
</evidence>
<dbReference type="InterPro" id="IPR001021">
    <property type="entry name" value="Ribosomal_bL25_long"/>
</dbReference>
<protein>
    <recommendedName>
        <fullName evidence="5">Large ribosomal subunit protein bL25</fullName>
    </recommendedName>
    <alternativeName>
        <fullName evidence="5">General stress protein CTC</fullName>
    </alternativeName>
</protein>
<keyword evidence="2 5" id="KW-0694">RNA-binding</keyword>
<dbReference type="InterPro" id="IPR037121">
    <property type="entry name" value="Ribosomal_bL25_C"/>
</dbReference>
<feature type="domain" description="Large ribosomal subunit protein bL25 beta" evidence="8">
    <location>
        <begin position="108"/>
        <end position="187"/>
    </location>
</feature>
<dbReference type="Pfam" id="PF14693">
    <property type="entry name" value="Ribosomal_TL5_C"/>
    <property type="match status" value="1"/>
</dbReference>
<dbReference type="NCBIfam" id="TIGR00731">
    <property type="entry name" value="bL25_bact_ctc"/>
    <property type="match status" value="1"/>
</dbReference>
<dbReference type="SUPFAM" id="SSF50715">
    <property type="entry name" value="Ribosomal protein L25-like"/>
    <property type="match status" value="1"/>
</dbReference>
<evidence type="ECO:0000256" key="1">
    <source>
        <dbReference type="ARBA" id="ARBA00022730"/>
    </source>
</evidence>
<dbReference type="Pfam" id="PF01386">
    <property type="entry name" value="Ribosomal_L25p"/>
    <property type="match status" value="1"/>
</dbReference>
<feature type="domain" description="Large ribosomal subunit protein bL25 L25" evidence="7">
    <location>
        <begin position="11"/>
        <end position="98"/>
    </location>
</feature>
<evidence type="ECO:0000256" key="3">
    <source>
        <dbReference type="ARBA" id="ARBA00022980"/>
    </source>
</evidence>
<dbReference type="InterPro" id="IPR020056">
    <property type="entry name" value="Rbsml_bL25/Gln-tRNA_synth_N"/>
</dbReference>
<feature type="region of interest" description="Disordered" evidence="6">
    <location>
        <begin position="206"/>
        <end position="233"/>
    </location>
</feature>
<evidence type="ECO:0000256" key="4">
    <source>
        <dbReference type="ARBA" id="ARBA00023274"/>
    </source>
</evidence>
<dbReference type="PANTHER" id="PTHR33284">
    <property type="entry name" value="RIBOSOMAL PROTEIN L25/GLN-TRNA SYNTHETASE, ANTI-CODON-BINDING DOMAIN-CONTAINING PROTEIN"/>
    <property type="match status" value="1"/>
</dbReference>
<sequence length="233" mass="24493">MASSTMEAVVATPREGKFNKNAARRVRVAGKIPAVVYGAGQDAVAVAVDPKVITKILHSDSGHNTIFDLNVEGSAVVKAMIVDWQNEPIKGTLLHIDLKRIAMDKTMIVSVPIQLVGVPVGVKSQGGILEHVMREVEIECLPNDIPSHLDVDVSNLELHGIIHVSDLPHSGSIKFLGDENGTVAHVTIIKEEVVAVDAVVAAPAEPEVAKKGKTDAAAPAAAPAADAKDAKKK</sequence>
<evidence type="ECO:0000256" key="6">
    <source>
        <dbReference type="SAM" id="MobiDB-lite"/>
    </source>
</evidence>
<dbReference type="GO" id="GO:0006412">
    <property type="term" value="P:translation"/>
    <property type="evidence" value="ECO:0007669"/>
    <property type="project" value="UniProtKB-UniRule"/>
</dbReference>
<proteinExistence type="inferred from homology"/>
<evidence type="ECO:0000259" key="7">
    <source>
        <dbReference type="Pfam" id="PF01386"/>
    </source>
</evidence>
<dbReference type="GO" id="GO:0008097">
    <property type="term" value="F:5S rRNA binding"/>
    <property type="evidence" value="ECO:0007669"/>
    <property type="project" value="InterPro"/>
</dbReference>
<dbReference type="Gene3D" id="2.40.240.10">
    <property type="entry name" value="Ribosomal Protein L25, Chain P"/>
    <property type="match status" value="1"/>
</dbReference>
<dbReference type="KEGG" id="tgi:RBB81_06015"/>
<dbReference type="InterPro" id="IPR011035">
    <property type="entry name" value="Ribosomal_bL25/Gln-tRNA_synth"/>
</dbReference>
<comment type="subunit">
    <text evidence="5">Part of the 50S ribosomal subunit; part of the 5S rRNA/L5/L18/L25 subcomplex. Contacts the 5S rRNA. Binds to the 5S rRNA independently of L5 and L18.</text>
</comment>
<reference evidence="9" key="2">
    <citation type="journal article" date="2024" name="Environ. Microbiol.">
        <title>Genome analysis and description of Tunturibacter gen. nov. expands the diversity of Terriglobia in tundra soils.</title>
        <authorList>
            <person name="Messyasz A."/>
            <person name="Mannisto M.K."/>
            <person name="Kerkhof L.J."/>
            <person name="Haggblom M.M."/>
        </authorList>
    </citation>
    <scope>NUCLEOTIDE SEQUENCE</scope>
    <source>
        <strain evidence="9">M8UP39</strain>
    </source>
</reference>
<dbReference type="InterPro" id="IPR020057">
    <property type="entry name" value="Ribosomal_bL25_b-dom"/>
</dbReference>
<evidence type="ECO:0000259" key="8">
    <source>
        <dbReference type="Pfam" id="PF14693"/>
    </source>
</evidence>